<keyword evidence="3" id="KW-0949">S-adenosyl-L-methionine</keyword>
<reference evidence="5 6" key="1">
    <citation type="submission" date="2023-03" db="EMBL/GenBank/DDBJ databases">
        <title>Bacillus Genome Sequencing.</title>
        <authorList>
            <person name="Dunlap C."/>
        </authorList>
    </citation>
    <scope>NUCLEOTIDE SEQUENCE [LARGE SCALE GENOMIC DNA]</scope>
    <source>
        <strain evidence="5 6">B-23453</strain>
    </source>
</reference>
<dbReference type="InterPro" id="IPR003699">
    <property type="entry name" value="QueA"/>
</dbReference>
<evidence type="ECO:0000256" key="1">
    <source>
        <dbReference type="ARBA" id="ARBA00022490"/>
    </source>
</evidence>
<dbReference type="Proteomes" id="UP001341444">
    <property type="component" value="Unassembled WGS sequence"/>
</dbReference>
<dbReference type="PANTHER" id="PTHR30307:SF0">
    <property type="entry name" value="S-ADENOSYLMETHIONINE:TRNA RIBOSYLTRANSFERASE-ISOMERASE"/>
    <property type="match status" value="1"/>
</dbReference>
<dbReference type="Pfam" id="PF02547">
    <property type="entry name" value="Queuosine_synth"/>
    <property type="match status" value="1"/>
</dbReference>
<evidence type="ECO:0000256" key="3">
    <source>
        <dbReference type="ARBA" id="ARBA00022691"/>
    </source>
</evidence>
<dbReference type="Gene3D" id="2.40.10.240">
    <property type="entry name" value="QueA-like"/>
    <property type="match status" value="1"/>
</dbReference>
<dbReference type="InterPro" id="IPR042119">
    <property type="entry name" value="QueA_dom2"/>
</dbReference>
<keyword evidence="6" id="KW-1185">Reference proteome</keyword>
<proteinExistence type="predicted"/>
<sequence>MMSIHAMNFYLPDDLNATTPPERRGIRRDHVRLMVINKENGSTEHTHFHHLADYLNKGDLIVLNASRTVPAVLKGKWMDGKAEKEIEIRLAHRKSENIWEALIVGETLRVGEKIYFSPVFQAIVTHADPEFPFVSLQFNLCCSELYNQIYSLGQPVRYEYINQPWDLDYYQTVFASSPGSVEMPSAGRAFSWELLFQLQKKGVQIAYIQLHTGLSYLLDDKWHIGPRENFEEYHIPEETAIAIQKTKKAGGRIIAVGTTVVRTLETAAMEDGDIKACSGWTNLYIQQDTELKVADGLITGLHEPEASHLDLLSAFVDQPILYRAYQEAIEKKYLWHEFGDMNLII</sequence>
<keyword evidence="2" id="KW-0808">Transferase</keyword>
<dbReference type="EMBL" id="JARMAB010000005">
    <property type="protein sequence ID" value="MED1202307.1"/>
    <property type="molecule type" value="Genomic_DNA"/>
</dbReference>
<dbReference type="InterPro" id="IPR042118">
    <property type="entry name" value="QueA_dom1"/>
</dbReference>
<dbReference type="RefSeq" id="WP_232317579.1">
    <property type="nucleotide sequence ID" value="NZ_JARMAB010000005.1"/>
</dbReference>
<accession>A0ABU6MGB2</accession>
<evidence type="ECO:0000256" key="4">
    <source>
        <dbReference type="ARBA" id="ARBA00022785"/>
    </source>
</evidence>
<dbReference type="SUPFAM" id="SSF111337">
    <property type="entry name" value="QueA-like"/>
    <property type="match status" value="1"/>
</dbReference>
<name>A0ABU6MGB2_9BACI</name>
<comment type="caution">
    <text evidence="5">The sequence shown here is derived from an EMBL/GenBank/DDBJ whole genome shotgun (WGS) entry which is preliminary data.</text>
</comment>
<dbReference type="PANTHER" id="PTHR30307">
    <property type="entry name" value="S-ADENOSYLMETHIONINE:TRNA RIBOSYLTRANSFERASE-ISOMERASE"/>
    <property type="match status" value="1"/>
</dbReference>
<keyword evidence="1" id="KW-0963">Cytoplasm</keyword>
<evidence type="ECO:0000313" key="5">
    <source>
        <dbReference type="EMBL" id="MED1202307.1"/>
    </source>
</evidence>
<dbReference type="InterPro" id="IPR036100">
    <property type="entry name" value="QueA_sf"/>
</dbReference>
<gene>
    <name evidence="5" type="ORF">P4T90_04275</name>
</gene>
<keyword evidence="4" id="KW-0671">Queuosine biosynthesis</keyword>
<evidence type="ECO:0000256" key="2">
    <source>
        <dbReference type="ARBA" id="ARBA00022679"/>
    </source>
</evidence>
<organism evidence="5 6">
    <name type="scientific">Heyndrickxia acidicola</name>
    <dbReference type="NCBI Taxonomy" id="209389"/>
    <lineage>
        <taxon>Bacteria</taxon>
        <taxon>Bacillati</taxon>
        <taxon>Bacillota</taxon>
        <taxon>Bacilli</taxon>
        <taxon>Bacillales</taxon>
        <taxon>Bacillaceae</taxon>
        <taxon>Heyndrickxia</taxon>
    </lineage>
</organism>
<evidence type="ECO:0000313" key="6">
    <source>
        <dbReference type="Proteomes" id="UP001341444"/>
    </source>
</evidence>
<protein>
    <submittedName>
        <fullName evidence="5">S-adenosylmethionine:tRNA ribosyltransferase-isomerase</fullName>
    </submittedName>
</protein>
<dbReference type="Gene3D" id="3.40.1780.10">
    <property type="entry name" value="QueA-like"/>
    <property type="match status" value="1"/>
</dbReference>